<reference evidence="1 2" key="1">
    <citation type="journal article" date="2022" name="Hortic Res">
        <title>A haplotype resolved chromosomal level avocado genome allows analysis of novel avocado genes.</title>
        <authorList>
            <person name="Nath O."/>
            <person name="Fletcher S.J."/>
            <person name="Hayward A."/>
            <person name="Shaw L.M."/>
            <person name="Masouleh A.K."/>
            <person name="Furtado A."/>
            <person name="Henry R.J."/>
            <person name="Mitter N."/>
        </authorList>
    </citation>
    <scope>NUCLEOTIDE SEQUENCE [LARGE SCALE GENOMIC DNA]</scope>
    <source>
        <strain evidence="2">cv. Hass</strain>
    </source>
</reference>
<sequence length="104" mass="11672">MRFWPALTRWRGEGEGSDKRDAEERRGVAALSKRDARMAMLLMARRSREDAKERCGVGERGGGAQKVSVYGRFGFRQRIRKGTLDMGVMDGKAPIGDRRMIGAL</sequence>
<dbReference type="EMBL" id="CM056813">
    <property type="protein sequence ID" value="KAJ8641965.1"/>
    <property type="molecule type" value="Genomic_DNA"/>
</dbReference>
<accession>A0ACC2M8I3</accession>
<gene>
    <name evidence="1" type="ORF">MRB53_018659</name>
</gene>
<keyword evidence="2" id="KW-1185">Reference proteome</keyword>
<proteinExistence type="predicted"/>
<protein>
    <submittedName>
        <fullName evidence="1">Uncharacterized protein</fullName>
    </submittedName>
</protein>
<evidence type="ECO:0000313" key="1">
    <source>
        <dbReference type="EMBL" id="KAJ8641965.1"/>
    </source>
</evidence>
<organism evidence="1 2">
    <name type="scientific">Persea americana</name>
    <name type="common">Avocado</name>
    <dbReference type="NCBI Taxonomy" id="3435"/>
    <lineage>
        <taxon>Eukaryota</taxon>
        <taxon>Viridiplantae</taxon>
        <taxon>Streptophyta</taxon>
        <taxon>Embryophyta</taxon>
        <taxon>Tracheophyta</taxon>
        <taxon>Spermatophyta</taxon>
        <taxon>Magnoliopsida</taxon>
        <taxon>Magnoliidae</taxon>
        <taxon>Laurales</taxon>
        <taxon>Lauraceae</taxon>
        <taxon>Persea</taxon>
    </lineage>
</organism>
<comment type="caution">
    <text evidence="1">The sequence shown here is derived from an EMBL/GenBank/DDBJ whole genome shotgun (WGS) entry which is preliminary data.</text>
</comment>
<dbReference type="Proteomes" id="UP001234297">
    <property type="component" value="Chromosome 5"/>
</dbReference>
<name>A0ACC2M8I3_PERAE</name>
<evidence type="ECO:0000313" key="2">
    <source>
        <dbReference type="Proteomes" id="UP001234297"/>
    </source>
</evidence>